<accession>A0A6H5GQB6</accession>
<protein>
    <recommendedName>
        <fullName evidence="19">Integrase catalytic domain-containing protein</fullName>
    </recommendedName>
</protein>
<sequence>MSNYRIEPLRRGNYDTWKIHAEAILVKSGLWKYVTGQIPKPRIDPSQNDNAKQIENWEEQDLNAKSDLLLIISPSELKQIRHCKTSKEVWDTLKETYESRGPARKATLLKKLILQKLKENGDVRDHLNEISDVVNKLGDMDIEIHDDLLSVMILYSLPPSYENFRIAIECQDSLPKPEILKIKILEENEARNKDNSPPGAEGAFLGKNRHEHYNRTQKYSSYKPQNNHNQMSRTTNFQNRDNFQRDHYQRDNYQNKPKCEICKRIGHRTQDCRARRHQESTFKVETCLSSNTTHEQKDIRWCIDSGCTSHMCKNKNQFSSLDNTESKEILKLAATDQTAAITGSGLVKLNVHEGTVNLTNTLFVPTLNTNLLSVSKITDKNFKVIFEKDRATVRDPEGIAVLQARKSNGLYYVNTKTTNEEETNNISNNSDDIMTWHRKMAHINEAELKIAQKNKSLNGLYFDSNSKLGECEVCLQGKLAKLPFPTRETPKKLDILEIVHTDVCGPMRTISPGGARYFVTFIDEASRYCKVYFLKQKSEVLEVFKQYKREAERSTGAKLKYLQSDNGTEYINKEFDNYLKEKGIQRRLSTVHTPQQNGLAERRNRTLQDKARCLLIDGKLPAELWAEAIFTANYINNRTPSRTLNHITPFEKWVKRPPSVRHLHIFGSKVYILNKNPNKGKFDARATEGVFVGYSEVSKAYRIWMPLTRQIEVTRDVRVLKDLFFKDTTEKIDSLEEPETIHQNEEQVEIQIEPLNEKQVIDTNPNPNQSNPNQSNPNQIRTPRPKRNRKPPERFSYLAGEKTNQEDEEQETEEKKEERKNEEKPVNDEIWEENQFDEEQEIMMAFLSNANDIEDGKSEWNDAIKKEIKSHLKNETWRIVDKEPGTNIVGQRMVLKDKLNPDGTLERKKARLVAKGYSQKPGIDYSETFAPVAKLSSIRLILGIAVEKNMKIRQFDVSTAFLNGNLEEKIYMEQPKLLKKYLTEIICEEEENSEIFKKASKMLEDLRLPGEKVCLLQRAVYGLKQAGRQWFRKLDGRLKEMTLTPSEADPCVYTSKNKDVIVAVYVDDIIVASIDLKKIEEFKQKLQESFEIRDIGILNYCLGIEFLHEDGKIKMSQEKYIKELLKKYKMENCSTVTTPMITGLQLKKNENTEELKNYPYQNLIGALIYIAVATRPDISFSVSYLSQFNNCYGKDHWLAAKRILKYLKGTSHLTLTYSPTKTPLQGLSDADWAASQIDRRSYTGYCFQYAGGAISWEARKQKTVALSSTEAEYMCLTEAAKEAVHLYTLSNDLGLFDQASPGQSRTSSPTCLTKSSHAIGTRVWAEGHPRGHRSGNITMYELMIAINIAVIHRMDDPIKTHIDSESAGRCMLKTNSLLSNEFVIVEFIPLKNKRSTSEKLNFFNMGGFLSNRQETGLSSGSPIATDWTHVQTGQSVSCPSFTNYLITTPKLVGYAIYSVPTARSMKDQFGMRQAELRFAAGEFQNGRLPLAIYSCPCDKRQVVKPSPLTSRRIALQRKDTDSHWSAEKPRSTFPLVSGCSARKGNHFSVGRWRRTNYFPRIACWHSSLQYNPAQRQRMCPFDPICPLNYLLPFHSDQRRPRKSWELSEVKIAKQ</sequence>
<dbReference type="InterPro" id="IPR025724">
    <property type="entry name" value="GAG-pre-integrase_dom"/>
</dbReference>
<dbReference type="GO" id="GO:0046872">
    <property type="term" value="F:metal ion binding"/>
    <property type="evidence" value="ECO:0007669"/>
    <property type="project" value="UniProtKB-KW"/>
</dbReference>
<dbReference type="Gene3D" id="3.30.420.10">
    <property type="entry name" value="Ribonuclease H-like superfamily/Ribonuclease H"/>
    <property type="match status" value="1"/>
</dbReference>
<keyword evidence="13" id="KW-0695">RNA-directed DNA polymerase</keyword>
<evidence type="ECO:0000256" key="5">
    <source>
        <dbReference type="ARBA" id="ARBA00022723"/>
    </source>
</evidence>
<dbReference type="GO" id="GO:0003676">
    <property type="term" value="F:nucleic acid binding"/>
    <property type="evidence" value="ECO:0007669"/>
    <property type="project" value="InterPro"/>
</dbReference>
<evidence type="ECO:0000256" key="16">
    <source>
        <dbReference type="ARBA" id="ARBA00023172"/>
    </source>
</evidence>
<keyword evidence="14" id="KW-0808">Transferase</keyword>
<keyword evidence="8" id="KW-0255">Endonuclease</keyword>
<evidence type="ECO:0000256" key="13">
    <source>
        <dbReference type="ARBA" id="ARBA00022918"/>
    </source>
</evidence>
<proteinExistence type="predicted"/>
<keyword evidence="17" id="KW-0511">Multifunctional enzyme</keyword>
<dbReference type="InterPro" id="IPR012337">
    <property type="entry name" value="RNaseH-like_sf"/>
</dbReference>
<dbReference type="Pfam" id="PF13976">
    <property type="entry name" value="gag_pre-integrs"/>
    <property type="match status" value="1"/>
</dbReference>
<dbReference type="GO" id="GO:0015074">
    <property type="term" value="P:DNA integration"/>
    <property type="evidence" value="ECO:0007669"/>
    <property type="project" value="UniProtKB-KW"/>
</dbReference>
<keyword evidence="10" id="KW-0067">ATP-binding</keyword>
<dbReference type="Pfam" id="PF00665">
    <property type="entry name" value="rve"/>
    <property type="match status" value="1"/>
</dbReference>
<keyword evidence="6" id="KW-0547">Nucleotide-binding</keyword>
<dbReference type="PROSITE" id="PS50994">
    <property type="entry name" value="INTEGRASE"/>
    <property type="match status" value="1"/>
</dbReference>
<dbReference type="SUPFAM" id="SSF53098">
    <property type="entry name" value="Ribonuclease H-like"/>
    <property type="match status" value="1"/>
</dbReference>
<evidence type="ECO:0000256" key="11">
    <source>
        <dbReference type="ARBA" id="ARBA00022842"/>
    </source>
</evidence>
<dbReference type="OrthoDB" id="430476at2759"/>
<dbReference type="InterPro" id="IPR057670">
    <property type="entry name" value="SH3_retrovirus"/>
</dbReference>
<dbReference type="PANTHER" id="PTHR42648:SF11">
    <property type="entry name" value="TRANSPOSON TY4-P GAG-POL POLYPROTEIN"/>
    <property type="match status" value="1"/>
</dbReference>
<evidence type="ECO:0000313" key="21">
    <source>
        <dbReference type="Proteomes" id="UP000479000"/>
    </source>
</evidence>
<dbReference type="Pfam" id="PF14223">
    <property type="entry name" value="Retrotran_gag_2"/>
    <property type="match status" value="1"/>
</dbReference>
<dbReference type="InterPro" id="IPR036397">
    <property type="entry name" value="RNaseH_sf"/>
</dbReference>
<evidence type="ECO:0000256" key="2">
    <source>
        <dbReference type="ARBA" id="ARBA00022612"/>
    </source>
</evidence>
<keyword evidence="7" id="KW-0064">Aspartyl protease</keyword>
<keyword evidence="14" id="KW-0548">Nucleotidyltransferase</keyword>
<evidence type="ECO:0000256" key="4">
    <source>
        <dbReference type="ARBA" id="ARBA00022722"/>
    </source>
</evidence>
<evidence type="ECO:0000256" key="7">
    <source>
        <dbReference type="ARBA" id="ARBA00022750"/>
    </source>
</evidence>
<evidence type="ECO:0000256" key="12">
    <source>
        <dbReference type="ARBA" id="ARBA00022908"/>
    </source>
</evidence>
<dbReference type="SUPFAM" id="SSF56672">
    <property type="entry name" value="DNA/RNA polymerases"/>
    <property type="match status" value="1"/>
</dbReference>
<evidence type="ECO:0000256" key="8">
    <source>
        <dbReference type="ARBA" id="ARBA00022759"/>
    </source>
</evidence>
<dbReference type="Pfam" id="PF22936">
    <property type="entry name" value="Pol_BBD"/>
    <property type="match status" value="1"/>
</dbReference>
<dbReference type="InterPro" id="IPR039537">
    <property type="entry name" value="Retrotran_Ty1/copia-like"/>
</dbReference>
<name>A0A6H5GQB6_9HEMI</name>
<dbReference type="GO" id="GO:0003964">
    <property type="term" value="F:RNA-directed DNA polymerase activity"/>
    <property type="evidence" value="ECO:0007669"/>
    <property type="project" value="UniProtKB-KW"/>
</dbReference>
<organism evidence="20 21">
    <name type="scientific">Nesidiocoris tenuis</name>
    <dbReference type="NCBI Taxonomy" id="355587"/>
    <lineage>
        <taxon>Eukaryota</taxon>
        <taxon>Metazoa</taxon>
        <taxon>Ecdysozoa</taxon>
        <taxon>Arthropoda</taxon>
        <taxon>Hexapoda</taxon>
        <taxon>Insecta</taxon>
        <taxon>Pterygota</taxon>
        <taxon>Neoptera</taxon>
        <taxon>Paraneoptera</taxon>
        <taxon>Hemiptera</taxon>
        <taxon>Heteroptera</taxon>
        <taxon>Panheteroptera</taxon>
        <taxon>Cimicomorpha</taxon>
        <taxon>Miridae</taxon>
        <taxon>Dicyphina</taxon>
        <taxon>Nesidiocoris</taxon>
    </lineage>
</organism>
<feature type="compositionally biased region" description="Basic and acidic residues" evidence="18">
    <location>
        <begin position="813"/>
        <end position="827"/>
    </location>
</feature>
<dbReference type="GO" id="GO:0003887">
    <property type="term" value="F:DNA-directed DNA polymerase activity"/>
    <property type="evidence" value="ECO:0007669"/>
    <property type="project" value="UniProtKB-KW"/>
</dbReference>
<keyword evidence="12" id="KW-0229">DNA integration</keyword>
<dbReference type="InterPro" id="IPR013103">
    <property type="entry name" value="RVT_2"/>
</dbReference>
<dbReference type="InterPro" id="IPR054722">
    <property type="entry name" value="PolX-like_BBD"/>
</dbReference>
<evidence type="ECO:0000313" key="20">
    <source>
        <dbReference type="EMBL" id="CAB0004591.1"/>
    </source>
</evidence>
<dbReference type="EMBL" id="CADCXU010015109">
    <property type="protein sequence ID" value="CAB0004591.1"/>
    <property type="molecule type" value="Genomic_DNA"/>
</dbReference>
<dbReference type="GO" id="GO:0042575">
    <property type="term" value="C:DNA polymerase complex"/>
    <property type="evidence" value="ECO:0007669"/>
    <property type="project" value="UniProtKB-ARBA"/>
</dbReference>
<dbReference type="Proteomes" id="UP000479000">
    <property type="component" value="Unassembled WGS sequence"/>
</dbReference>
<dbReference type="CDD" id="cd09272">
    <property type="entry name" value="RNase_HI_RT_Ty1"/>
    <property type="match status" value="1"/>
</dbReference>
<keyword evidence="4" id="KW-0540">Nuclease</keyword>
<keyword evidence="5" id="KW-0479">Metal-binding</keyword>
<keyword evidence="9" id="KW-0378">Hydrolase</keyword>
<dbReference type="GO" id="GO:0006310">
    <property type="term" value="P:DNA recombination"/>
    <property type="evidence" value="ECO:0007669"/>
    <property type="project" value="UniProtKB-KW"/>
</dbReference>
<evidence type="ECO:0000259" key="19">
    <source>
        <dbReference type="PROSITE" id="PS50994"/>
    </source>
</evidence>
<keyword evidence="15" id="KW-0917">Virion maturation</keyword>
<evidence type="ECO:0000256" key="10">
    <source>
        <dbReference type="ARBA" id="ARBA00022840"/>
    </source>
</evidence>
<evidence type="ECO:0000256" key="6">
    <source>
        <dbReference type="ARBA" id="ARBA00022741"/>
    </source>
</evidence>
<dbReference type="Pfam" id="PF25597">
    <property type="entry name" value="SH3_retrovirus"/>
    <property type="match status" value="1"/>
</dbReference>
<dbReference type="InterPro" id="IPR043502">
    <property type="entry name" value="DNA/RNA_pol_sf"/>
</dbReference>
<dbReference type="GO" id="GO:0004519">
    <property type="term" value="F:endonuclease activity"/>
    <property type="evidence" value="ECO:0007669"/>
    <property type="project" value="UniProtKB-KW"/>
</dbReference>
<evidence type="ECO:0000256" key="15">
    <source>
        <dbReference type="ARBA" id="ARBA00023113"/>
    </source>
</evidence>
<feature type="region of interest" description="Disordered" evidence="18">
    <location>
        <begin position="760"/>
        <end position="830"/>
    </location>
</feature>
<dbReference type="GO" id="GO:0004190">
    <property type="term" value="F:aspartic-type endopeptidase activity"/>
    <property type="evidence" value="ECO:0007669"/>
    <property type="project" value="UniProtKB-KW"/>
</dbReference>
<reference evidence="20 21" key="1">
    <citation type="submission" date="2020-02" db="EMBL/GenBank/DDBJ databases">
        <authorList>
            <person name="Ferguson B K."/>
        </authorList>
    </citation>
    <scope>NUCLEOTIDE SEQUENCE [LARGE SCALE GENOMIC DNA]</scope>
</reference>
<evidence type="ECO:0000256" key="3">
    <source>
        <dbReference type="ARBA" id="ARBA00022670"/>
    </source>
</evidence>
<feature type="region of interest" description="Disordered" evidence="18">
    <location>
        <begin position="220"/>
        <end position="239"/>
    </location>
</feature>
<evidence type="ECO:0000256" key="9">
    <source>
        <dbReference type="ARBA" id="ARBA00022801"/>
    </source>
</evidence>
<gene>
    <name evidence="20" type="ORF">NTEN_LOCUS10068</name>
</gene>
<dbReference type="PANTHER" id="PTHR42648">
    <property type="entry name" value="TRANSPOSASE, PUTATIVE-RELATED"/>
    <property type="match status" value="1"/>
</dbReference>
<evidence type="ECO:0000256" key="18">
    <source>
        <dbReference type="SAM" id="MobiDB-lite"/>
    </source>
</evidence>
<feature type="domain" description="Integrase catalytic" evidence="19">
    <location>
        <begin position="486"/>
        <end position="657"/>
    </location>
</feature>
<comment type="function">
    <text evidence="1">The aspartyl protease (PR) mediates the proteolytic cleavages of the Gag and Gag-Pol polyproteins after assembly of the VLP.</text>
</comment>
<dbReference type="InterPro" id="IPR001584">
    <property type="entry name" value="Integrase_cat-core"/>
</dbReference>
<keyword evidence="16" id="KW-0233">DNA recombination</keyword>
<keyword evidence="2" id="KW-1188">Viral release from host cell</keyword>
<evidence type="ECO:0000256" key="17">
    <source>
        <dbReference type="ARBA" id="ARBA00023268"/>
    </source>
</evidence>
<evidence type="ECO:0000256" key="14">
    <source>
        <dbReference type="ARBA" id="ARBA00022932"/>
    </source>
</evidence>
<dbReference type="Pfam" id="PF07727">
    <property type="entry name" value="RVT_2"/>
    <property type="match status" value="1"/>
</dbReference>
<keyword evidence="3" id="KW-0645">Protease</keyword>
<dbReference type="GO" id="GO:0006508">
    <property type="term" value="P:proteolysis"/>
    <property type="evidence" value="ECO:0007669"/>
    <property type="project" value="UniProtKB-KW"/>
</dbReference>
<evidence type="ECO:0000256" key="1">
    <source>
        <dbReference type="ARBA" id="ARBA00002180"/>
    </source>
</evidence>
<feature type="compositionally biased region" description="Low complexity" evidence="18">
    <location>
        <begin position="764"/>
        <end position="782"/>
    </location>
</feature>
<dbReference type="GO" id="GO:0005524">
    <property type="term" value="F:ATP binding"/>
    <property type="evidence" value="ECO:0007669"/>
    <property type="project" value="UniProtKB-KW"/>
</dbReference>
<keyword evidence="14" id="KW-0239">DNA-directed DNA polymerase</keyword>
<keyword evidence="21" id="KW-1185">Reference proteome</keyword>
<keyword evidence="11" id="KW-0460">Magnesium</keyword>